<organism evidence="1 2">
    <name type="scientific">Racocetra fulgida</name>
    <dbReference type="NCBI Taxonomy" id="60492"/>
    <lineage>
        <taxon>Eukaryota</taxon>
        <taxon>Fungi</taxon>
        <taxon>Fungi incertae sedis</taxon>
        <taxon>Mucoromycota</taxon>
        <taxon>Glomeromycotina</taxon>
        <taxon>Glomeromycetes</taxon>
        <taxon>Diversisporales</taxon>
        <taxon>Gigasporaceae</taxon>
        <taxon>Racocetra</taxon>
    </lineage>
</organism>
<evidence type="ECO:0000313" key="1">
    <source>
        <dbReference type="EMBL" id="CAG8674305.1"/>
    </source>
</evidence>
<feature type="non-terminal residue" evidence="1">
    <location>
        <position position="1"/>
    </location>
</feature>
<protein>
    <submittedName>
        <fullName evidence="1">19084_t:CDS:1</fullName>
    </submittedName>
</protein>
<dbReference type="Proteomes" id="UP000789396">
    <property type="component" value="Unassembled WGS sequence"/>
</dbReference>
<dbReference type="AlphaFoldDB" id="A0A9N9EHL3"/>
<keyword evidence="2" id="KW-1185">Reference proteome</keyword>
<evidence type="ECO:0000313" key="2">
    <source>
        <dbReference type="Proteomes" id="UP000789396"/>
    </source>
</evidence>
<sequence length="96" mass="10868">LCFNQLNNKEQTLQPSNTNLQYSNIALPTYNHKFNLTQPDSYEKNNNTHNINQQGNCPLTPILNNFIISFNSHSATQEAARTTFTTNGILKVKVTI</sequence>
<reference evidence="1" key="1">
    <citation type="submission" date="2021-06" db="EMBL/GenBank/DDBJ databases">
        <authorList>
            <person name="Kallberg Y."/>
            <person name="Tangrot J."/>
            <person name="Rosling A."/>
        </authorList>
    </citation>
    <scope>NUCLEOTIDE SEQUENCE</scope>
    <source>
        <strain evidence="1">IN212</strain>
    </source>
</reference>
<comment type="caution">
    <text evidence="1">The sequence shown here is derived from an EMBL/GenBank/DDBJ whole genome shotgun (WGS) entry which is preliminary data.</text>
</comment>
<name>A0A9N9EHL3_9GLOM</name>
<dbReference type="EMBL" id="CAJVPZ010016550">
    <property type="protein sequence ID" value="CAG8674305.1"/>
    <property type="molecule type" value="Genomic_DNA"/>
</dbReference>
<gene>
    <name evidence="1" type="ORF">RFULGI_LOCUS9358</name>
</gene>
<accession>A0A9N9EHL3</accession>
<proteinExistence type="predicted"/>